<feature type="transmembrane region" description="Helical" evidence="16">
    <location>
        <begin position="21"/>
        <end position="42"/>
    </location>
</feature>
<evidence type="ECO:0000256" key="17">
    <source>
        <dbReference type="SAM" id="MobiDB-lite"/>
    </source>
</evidence>
<reference evidence="18" key="1">
    <citation type="submission" date="2021-12" db="EMBL/GenBank/DDBJ databases">
        <authorList>
            <person name="Rodrigo-Torres L."/>
            <person name="Arahal R. D."/>
            <person name="Lucena T."/>
        </authorList>
    </citation>
    <scope>NUCLEOTIDE SEQUENCE</scope>
    <source>
        <strain evidence="18">CECT 8267</strain>
    </source>
</reference>
<sequence length="416" mass="45542">MNYADKQLSFAIPSALSDGRVDWVLLTTAVLLATVGLIMMASASIDYAELNYSGPFHHVIRHSIYLSMALVAGFCIYTLPPSSWKNSGAMLIGLGFVLAVLVLIVGREINGSKRWISLGVITLQVSELIKPIVVVYLAGYLVRREHEVKSQFSGFVKPMLVLAMFIILLLLQPDFGAVVVMTMTALALMFLGGVKLWQFLLTMIICMGAAVLAVVSSEYRLRRVLAYTDPWADQYDSGYQLTQSLIAFGRGEWFGTGLGNSVQKLFYLPEAHTDFVFAILAEELGVVGAIGIVLGFALLVWRMLATGRLAEKKEQFFWAYVCYGFAIIFSGQVFINIGVNTGLLPTKGLTLPLISYGGSSLIVCVMMLAAILRISHELQTAELASDRVAAPPKNQAERQKKKVAGTPARTRRRLAA</sequence>
<evidence type="ECO:0000256" key="2">
    <source>
        <dbReference type="ARBA" id="ARBA00004752"/>
    </source>
</evidence>
<dbReference type="HAMAP" id="MF_00913">
    <property type="entry name" value="PGT_FtsW_proteobact"/>
    <property type="match status" value="1"/>
</dbReference>
<feature type="transmembrane region" description="Helical" evidence="16">
    <location>
        <begin position="349"/>
        <end position="372"/>
    </location>
</feature>
<keyword evidence="8 16" id="KW-0133">Cell shape</keyword>
<evidence type="ECO:0000256" key="1">
    <source>
        <dbReference type="ARBA" id="ARBA00004651"/>
    </source>
</evidence>
<evidence type="ECO:0000256" key="3">
    <source>
        <dbReference type="ARBA" id="ARBA00022475"/>
    </source>
</evidence>
<feature type="transmembrane region" description="Helical" evidence="16">
    <location>
        <begin position="91"/>
        <end position="109"/>
    </location>
</feature>
<evidence type="ECO:0000256" key="16">
    <source>
        <dbReference type="HAMAP-Rule" id="MF_00913"/>
    </source>
</evidence>
<keyword evidence="10 16" id="KW-1133">Transmembrane helix</keyword>
<dbReference type="GO" id="GO:0016757">
    <property type="term" value="F:glycosyltransferase activity"/>
    <property type="evidence" value="ECO:0007669"/>
    <property type="project" value="UniProtKB-KW"/>
</dbReference>
<comment type="function">
    <text evidence="16">Peptidoglycan polymerase that is essential for cell division.</text>
</comment>
<keyword evidence="4 16" id="KW-0132">Cell division</keyword>
<evidence type="ECO:0000256" key="8">
    <source>
        <dbReference type="ARBA" id="ARBA00022960"/>
    </source>
</evidence>
<evidence type="ECO:0000256" key="13">
    <source>
        <dbReference type="ARBA" id="ARBA00023316"/>
    </source>
</evidence>
<comment type="subcellular location">
    <subcellularLocation>
        <location evidence="16">Cell inner membrane</location>
        <topology evidence="16">Multi-pass membrane protein</topology>
    </subcellularLocation>
    <subcellularLocation>
        <location evidence="1">Cell membrane</location>
        <topology evidence="1">Multi-pass membrane protein</topology>
    </subcellularLocation>
    <text evidence="16">Localizes to the division septum.</text>
</comment>
<keyword evidence="12 16" id="KW-0131">Cell cycle</keyword>
<keyword evidence="9 16" id="KW-0573">Peptidoglycan synthesis</keyword>
<dbReference type="NCBIfam" id="TIGR02614">
    <property type="entry name" value="ftsW"/>
    <property type="match status" value="1"/>
</dbReference>
<comment type="caution">
    <text evidence="18">The sequence shown here is derived from an EMBL/GenBank/DDBJ whole genome shotgun (WGS) entry which is preliminary data.</text>
</comment>
<feature type="compositionally biased region" description="Basic residues" evidence="17">
    <location>
        <begin position="399"/>
        <end position="416"/>
    </location>
</feature>
<keyword evidence="16" id="KW-0997">Cell inner membrane</keyword>
<feature type="transmembrane region" description="Helical" evidence="16">
    <location>
        <begin position="115"/>
        <end position="142"/>
    </location>
</feature>
<protein>
    <recommendedName>
        <fullName evidence="16">Probable peptidoglycan glycosyltransferase FtsW</fullName>
        <shortName evidence="16">PGT</shortName>
        <ecNumber evidence="16">2.4.99.28</ecNumber>
    </recommendedName>
    <alternativeName>
        <fullName evidence="16">Cell division protein FtsW</fullName>
    </alternativeName>
    <alternativeName>
        <fullName evidence="16">Cell wall polymerase</fullName>
    </alternativeName>
    <alternativeName>
        <fullName evidence="16">Peptidoglycan polymerase</fullName>
        <shortName evidence="16">PG polymerase</shortName>
    </alternativeName>
</protein>
<dbReference type="PROSITE" id="PS00428">
    <property type="entry name" value="FTSW_RODA_SPOVE"/>
    <property type="match status" value="1"/>
</dbReference>
<evidence type="ECO:0000256" key="11">
    <source>
        <dbReference type="ARBA" id="ARBA00023136"/>
    </source>
</evidence>
<proteinExistence type="inferred from homology"/>
<dbReference type="Pfam" id="PF01098">
    <property type="entry name" value="FTSW_RODA_SPOVE"/>
    <property type="match status" value="1"/>
</dbReference>
<dbReference type="Proteomes" id="UP000838100">
    <property type="component" value="Unassembled WGS sequence"/>
</dbReference>
<feature type="transmembrane region" description="Helical" evidence="16">
    <location>
        <begin position="177"/>
        <end position="194"/>
    </location>
</feature>
<evidence type="ECO:0000256" key="14">
    <source>
        <dbReference type="ARBA" id="ARBA00038053"/>
    </source>
</evidence>
<keyword evidence="19" id="KW-1185">Reference proteome</keyword>
<accession>A0ABM9AIV0</accession>
<comment type="pathway">
    <text evidence="2 16">Cell wall biogenesis; peptidoglycan biosynthesis.</text>
</comment>
<dbReference type="PANTHER" id="PTHR30474:SF2">
    <property type="entry name" value="PEPTIDOGLYCAN GLYCOSYLTRANSFERASE FTSW-RELATED"/>
    <property type="match status" value="1"/>
</dbReference>
<evidence type="ECO:0000256" key="12">
    <source>
        <dbReference type="ARBA" id="ARBA00023306"/>
    </source>
</evidence>
<feature type="region of interest" description="Disordered" evidence="17">
    <location>
        <begin position="389"/>
        <end position="416"/>
    </location>
</feature>
<evidence type="ECO:0000256" key="6">
    <source>
        <dbReference type="ARBA" id="ARBA00022679"/>
    </source>
</evidence>
<comment type="catalytic activity">
    <reaction evidence="15 16">
        <text>[GlcNAc-(1-&gt;4)-Mur2Ac(oyl-L-Ala-gamma-D-Glu-L-Lys-D-Ala-D-Ala)](n)-di-trans,octa-cis-undecaprenyl diphosphate + beta-D-GlcNAc-(1-&gt;4)-Mur2Ac(oyl-L-Ala-gamma-D-Glu-L-Lys-D-Ala-D-Ala)-di-trans,octa-cis-undecaprenyl diphosphate = [GlcNAc-(1-&gt;4)-Mur2Ac(oyl-L-Ala-gamma-D-Glu-L-Lys-D-Ala-D-Ala)](n+1)-di-trans,octa-cis-undecaprenyl diphosphate + di-trans,octa-cis-undecaprenyl diphosphate + H(+)</text>
        <dbReference type="Rhea" id="RHEA:23708"/>
        <dbReference type="Rhea" id="RHEA-COMP:9602"/>
        <dbReference type="Rhea" id="RHEA-COMP:9603"/>
        <dbReference type="ChEBI" id="CHEBI:15378"/>
        <dbReference type="ChEBI" id="CHEBI:58405"/>
        <dbReference type="ChEBI" id="CHEBI:60033"/>
        <dbReference type="ChEBI" id="CHEBI:78435"/>
        <dbReference type="EC" id="2.4.99.28"/>
    </reaction>
</comment>
<evidence type="ECO:0000256" key="5">
    <source>
        <dbReference type="ARBA" id="ARBA00022676"/>
    </source>
</evidence>
<keyword evidence="3 16" id="KW-1003">Cell membrane</keyword>
<keyword evidence="11 16" id="KW-0472">Membrane</keyword>
<gene>
    <name evidence="16 18" type="primary">ftsW</name>
    <name evidence="18" type="ORF">SIN8267_03305</name>
</gene>
<dbReference type="PANTHER" id="PTHR30474">
    <property type="entry name" value="CELL CYCLE PROTEIN"/>
    <property type="match status" value="1"/>
</dbReference>
<feature type="transmembrane region" description="Helical" evidence="16">
    <location>
        <begin position="62"/>
        <end position="79"/>
    </location>
</feature>
<evidence type="ECO:0000313" key="19">
    <source>
        <dbReference type="Proteomes" id="UP000838100"/>
    </source>
</evidence>
<dbReference type="EMBL" id="CAKLPX010000005">
    <property type="protein sequence ID" value="CAH0993164.1"/>
    <property type="molecule type" value="Genomic_DNA"/>
</dbReference>
<dbReference type="InterPro" id="IPR018365">
    <property type="entry name" value="Cell_cycle_FtsW-rel_CS"/>
</dbReference>
<dbReference type="InterPro" id="IPR013437">
    <property type="entry name" value="FtsW"/>
</dbReference>
<feature type="transmembrane region" description="Helical" evidence="16">
    <location>
        <begin position="199"/>
        <end position="217"/>
    </location>
</feature>
<evidence type="ECO:0000256" key="7">
    <source>
        <dbReference type="ARBA" id="ARBA00022692"/>
    </source>
</evidence>
<name>A0ABM9AIV0_9GAMM</name>
<feature type="transmembrane region" description="Helical" evidence="16">
    <location>
        <begin position="154"/>
        <end position="171"/>
    </location>
</feature>
<feature type="transmembrane region" description="Helical" evidence="16">
    <location>
        <begin position="316"/>
        <end position="337"/>
    </location>
</feature>
<evidence type="ECO:0000313" key="18">
    <source>
        <dbReference type="EMBL" id="CAH0993164.1"/>
    </source>
</evidence>
<dbReference type="InterPro" id="IPR001182">
    <property type="entry name" value="FtsW/RodA"/>
</dbReference>
<feature type="transmembrane region" description="Helical" evidence="16">
    <location>
        <begin position="284"/>
        <end position="304"/>
    </location>
</feature>
<keyword evidence="6 16" id="KW-0808">Transferase</keyword>
<organism evidence="18 19">
    <name type="scientific">Sinobacterium norvegicum</name>
    <dbReference type="NCBI Taxonomy" id="1641715"/>
    <lineage>
        <taxon>Bacteria</taxon>
        <taxon>Pseudomonadati</taxon>
        <taxon>Pseudomonadota</taxon>
        <taxon>Gammaproteobacteria</taxon>
        <taxon>Cellvibrionales</taxon>
        <taxon>Spongiibacteraceae</taxon>
        <taxon>Sinobacterium</taxon>
    </lineage>
</organism>
<evidence type="ECO:0000256" key="4">
    <source>
        <dbReference type="ARBA" id="ARBA00022618"/>
    </source>
</evidence>
<evidence type="ECO:0000256" key="15">
    <source>
        <dbReference type="ARBA" id="ARBA00049902"/>
    </source>
</evidence>
<evidence type="ECO:0000256" key="9">
    <source>
        <dbReference type="ARBA" id="ARBA00022984"/>
    </source>
</evidence>
<dbReference type="EC" id="2.4.99.28" evidence="16"/>
<keyword evidence="7 16" id="KW-0812">Transmembrane</keyword>
<comment type="similarity">
    <text evidence="14 16">Belongs to the SEDS family. FtsW subfamily.</text>
</comment>
<keyword evidence="13 16" id="KW-0961">Cell wall biogenesis/degradation</keyword>
<keyword evidence="5 16" id="KW-0328">Glycosyltransferase</keyword>
<evidence type="ECO:0000256" key="10">
    <source>
        <dbReference type="ARBA" id="ARBA00022989"/>
    </source>
</evidence>
<dbReference type="RefSeq" id="WP_237445849.1">
    <property type="nucleotide sequence ID" value="NZ_CAKLPX010000005.1"/>
</dbReference>